<dbReference type="Pfam" id="PF14064">
    <property type="entry name" value="HmuY"/>
    <property type="match status" value="2"/>
</dbReference>
<protein>
    <submittedName>
        <fullName evidence="1">HmuY family protein</fullName>
    </submittedName>
</protein>
<dbReference type="EMBL" id="JBHMEY010000066">
    <property type="protein sequence ID" value="MFB9097840.1"/>
    <property type="molecule type" value="Genomic_DNA"/>
</dbReference>
<gene>
    <name evidence="1" type="ORF">ACFFVF_15080</name>
</gene>
<dbReference type="PROSITE" id="PS51257">
    <property type="entry name" value="PROKAR_LIPOPROTEIN"/>
    <property type="match status" value="1"/>
</dbReference>
<sequence>MKKNVLLFLSIIAITIFGCSKDDDAETLSTIQAAFMNSEINLSATETTVTIAFSSPATSAGTIILNVVPTNVTNGTDFNTNPTSSGTTISVPFTASASNATFTFTKLIEAIEGETKNVKFTIASSSLSNIEIPTATNSTQLNFNETAITTNTSVVENGGNTLPNQVFIDLSSGTKTSISRTAWELGFHSGNEFRVVLNPAINKFAVKQLATTNIDEVQTADANVTTGNYSPTSAPYIDQPYGNLSGTSIAEISATDSDNKVYLVNLGQDVATTNASGTGTALTGNNRGWKKIRILRDGSNYKLQYADIDATTHNEVVVTKNAAFNHTFFSLITNNVVAAEPEKNKWDLNLTPFMNYTQYNGQDVSYFYSDVVLTNALSGTVAYSVSTSDFAYDTFVESNVITSNFATNDAKDRRAIGSNWRSTYPSPSVKTDRFYVIKDTAGNLYKVKFTAMLNTASERGTTTFEYSKLN</sequence>
<evidence type="ECO:0000313" key="2">
    <source>
        <dbReference type="Proteomes" id="UP001589607"/>
    </source>
</evidence>
<evidence type="ECO:0000313" key="1">
    <source>
        <dbReference type="EMBL" id="MFB9097840.1"/>
    </source>
</evidence>
<organism evidence="1 2">
    <name type="scientific">Flavobacterium jumunjinense</name>
    <dbReference type="NCBI Taxonomy" id="998845"/>
    <lineage>
        <taxon>Bacteria</taxon>
        <taxon>Pseudomonadati</taxon>
        <taxon>Bacteroidota</taxon>
        <taxon>Flavobacteriia</taxon>
        <taxon>Flavobacteriales</taxon>
        <taxon>Flavobacteriaceae</taxon>
        <taxon>Flavobacterium</taxon>
    </lineage>
</organism>
<dbReference type="CDD" id="cd12105">
    <property type="entry name" value="HmuY"/>
    <property type="match status" value="1"/>
</dbReference>
<dbReference type="RefSeq" id="WP_236458043.1">
    <property type="nucleotide sequence ID" value="NZ_CBCSGE010000008.1"/>
</dbReference>
<dbReference type="Proteomes" id="UP001589607">
    <property type="component" value="Unassembled WGS sequence"/>
</dbReference>
<reference evidence="1 2" key="1">
    <citation type="submission" date="2024-09" db="EMBL/GenBank/DDBJ databases">
        <authorList>
            <person name="Sun Q."/>
            <person name="Mori K."/>
        </authorList>
    </citation>
    <scope>NUCLEOTIDE SEQUENCE [LARGE SCALE GENOMIC DNA]</scope>
    <source>
        <strain evidence="1 2">CECT 7955</strain>
    </source>
</reference>
<name>A0ABV5GSL5_9FLAO</name>
<accession>A0ABV5GSL5</accession>
<comment type="caution">
    <text evidence="1">The sequence shown here is derived from an EMBL/GenBank/DDBJ whole genome shotgun (WGS) entry which is preliminary data.</text>
</comment>
<proteinExistence type="predicted"/>
<keyword evidence="2" id="KW-1185">Reference proteome</keyword>
<dbReference type="InterPro" id="IPR025921">
    <property type="entry name" value="HmuY"/>
</dbReference>